<evidence type="ECO:0000313" key="4">
    <source>
        <dbReference type="Proteomes" id="UP000267049"/>
    </source>
</evidence>
<dbReference type="InterPro" id="IPR000673">
    <property type="entry name" value="Sig_transdc_resp-reg_Me-estase"/>
</dbReference>
<evidence type="ECO:0000259" key="2">
    <source>
        <dbReference type="PROSITE" id="PS50122"/>
    </source>
</evidence>
<comment type="caution">
    <text evidence="1">Lacks conserved residue(s) required for the propagation of feature annotation.</text>
</comment>
<dbReference type="SUPFAM" id="SSF52738">
    <property type="entry name" value="Methylesterase CheB, C-terminal domain"/>
    <property type="match status" value="1"/>
</dbReference>
<evidence type="ECO:0000313" key="3">
    <source>
        <dbReference type="EMBL" id="RNF84196.1"/>
    </source>
</evidence>
<dbReference type="InterPro" id="IPR035909">
    <property type="entry name" value="CheB_C"/>
</dbReference>
<reference evidence="3 4" key="1">
    <citation type="submission" date="2018-11" db="EMBL/GenBank/DDBJ databases">
        <title>Lysobacter cryohumiis sp. nov., isolated from soil in the Tianshan Mountains, Xinjiang, China.</title>
        <authorList>
            <person name="Luo Y."/>
            <person name="Sheng H."/>
        </authorList>
    </citation>
    <scope>NUCLEOTIDE SEQUENCE [LARGE SCALE GENOMIC DNA]</scope>
    <source>
        <strain evidence="3 4">ZS60</strain>
    </source>
</reference>
<dbReference type="GO" id="GO:0000156">
    <property type="term" value="F:phosphorelay response regulator activity"/>
    <property type="evidence" value="ECO:0007669"/>
    <property type="project" value="InterPro"/>
</dbReference>
<dbReference type="Proteomes" id="UP000267049">
    <property type="component" value="Unassembled WGS sequence"/>
</dbReference>
<protein>
    <recommendedName>
        <fullName evidence="2">CheB-type methylesterase domain-containing protein</fullName>
    </recommendedName>
</protein>
<keyword evidence="4" id="KW-1185">Reference proteome</keyword>
<dbReference type="GO" id="GO:0006935">
    <property type="term" value="P:chemotaxis"/>
    <property type="evidence" value="ECO:0007669"/>
    <property type="project" value="InterPro"/>
</dbReference>
<dbReference type="Pfam" id="PF01339">
    <property type="entry name" value="CheB_methylest"/>
    <property type="match status" value="1"/>
</dbReference>
<organism evidence="3 4">
    <name type="scientific">Montanilutibacter psychrotolerans</name>
    <dbReference type="NCBI Taxonomy" id="1327343"/>
    <lineage>
        <taxon>Bacteria</taxon>
        <taxon>Pseudomonadati</taxon>
        <taxon>Pseudomonadota</taxon>
        <taxon>Gammaproteobacteria</taxon>
        <taxon>Lysobacterales</taxon>
        <taxon>Lysobacteraceae</taxon>
        <taxon>Montanilutibacter</taxon>
    </lineage>
</organism>
<feature type="domain" description="CheB-type methylesterase" evidence="2">
    <location>
        <begin position="450"/>
        <end position="548"/>
    </location>
</feature>
<name>A0A3M8SXL6_9GAMM</name>
<dbReference type="GO" id="GO:0005737">
    <property type="term" value="C:cytoplasm"/>
    <property type="evidence" value="ECO:0007669"/>
    <property type="project" value="InterPro"/>
</dbReference>
<dbReference type="RefSeq" id="WP_123087382.1">
    <property type="nucleotide sequence ID" value="NZ_RIBS01000003.1"/>
</dbReference>
<proteinExistence type="predicted"/>
<dbReference type="Gene3D" id="3.40.50.180">
    <property type="entry name" value="Methylesterase CheB, C-terminal domain"/>
    <property type="match status" value="1"/>
</dbReference>
<sequence>MTDNPKRVALLARPGAASERLRGVLADAGVEGVLDADPTTLDSGTLAASGAEVVLVALDAATEESLARFESVLGDPAINVIYEEADLIAAREGWDAARWQRHLVAKLQGHGDVLPPGRDGGDTVSAAASNGNGAAASAVAPSSAAPSVAAPSVAAVSALSAPSNDAATAVQATGANAAAVPVPAAVVAAPVAPEPSPAAEVPQSQASDFDPIAAEFSAQDEAAVTIVAAPLEPVSPYADAASDSDLVLASTDGGFDPVAAELSEHFGDDALSGATAIEPPLLDSYIDAGEGGVPADAGYVVAPMEFDDGDGSGSPASESTVAVIAPPALDDSAAAGDVAASAEEPSYPGFSIEFSTTYPRPDPEGTEEPVVDYDTLFGGSADEAAVVEKPAYVPPTGGSRFGELSLDDGSNAVALSDTPKAADRFRDDLAQLDERISTLTLVDDTPKRGPEQPRGAVLVLAGIGGPDAVRQLLGSLPNDFPRPVLVQQRLDGGRYDKLVAQMQRATTLPVRLAEPGLAAIAGLIYIVPAELGITVTVEGIRFNEDGGDILAALPAADSAVLLLSGSDATLVDTVMNFGWAGAMVAGQSPEGCFDAAAPAALVARGGKSGQPAELAQRLAERW</sequence>
<accession>A0A3M8SXL6</accession>
<dbReference type="EMBL" id="RIBS01000003">
    <property type="protein sequence ID" value="RNF84196.1"/>
    <property type="molecule type" value="Genomic_DNA"/>
</dbReference>
<comment type="caution">
    <text evidence="3">The sequence shown here is derived from an EMBL/GenBank/DDBJ whole genome shotgun (WGS) entry which is preliminary data.</text>
</comment>
<evidence type="ECO:0000256" key="1">
    <source>
        <dbReference type="PROSITE-ProRule" id="PRU00050"/>
    </source>
</evidence>
<dbReference type="PROSITE" id="PS50122">
    <property type="entry name" value="CHEB"/>
    <property type="match status" value="1"/>
</dbReference>
<dbReference type="AlphaFoldDB" id="A0A3M8SXL6"/>
<gene>
    <name evidence="3" type="ORF">EER27_07295</name>
</gene>
<dbReference type="GO" id="GO:0008984">
    <property type="term" value="F:protein-glutamate methylesterase activity"/>
    <property type="evidence" value="ECO:0007669"/>
    <property type="project" value="InterPro"/>
</dbReference>
<dbReference type="OrthoDB" id="9793421at2"/>